<gene>
    <name evidence="3" type="primary">LOC108979216</name>
</gene>
<evidence type="ECO:0000256" key="1">
    <source>
        <dbReference type="ARBA" id="ARBA00023186"/>
    </source>
</evidence>
<dbReference type="OrthoDB" id="1907216at2759"/>
<accession>A0A2I4DE28</accession>
<dbReference type="GeneID" id="108979216"/>
<dbReference type="InterPro" id="IPR003103">
    <property type="entry name" value="BAG_domain"/>
</dbReference>
<keyword evidence="2" id="KW-1185">Reference proteome</keyword>
<protein>
    <submittedName>
        <fullName evidence="3">BAG family molecular chaperone regulator 5, mitochondrial-like</fullName>
    </submittedName>
</protein>
<dbReference type="GO" id="GO:0006457">
    <property type="term" value="P:protein folding"/>
    <property type="evidence" value="ECO:0000318"/>
    <property type="project" value="GO_Central"/>
</dbReference>
<proteinExistence type="predicted"/>
<dbReference type="Gene3D" id="1.20.58.120">
    <property type="entry name" value="BAG domain"/>
    <property type="match status" value="1"/>
</dbReference>
<dbReference type="PANTHER" id="PTHR33322">
    <property type="entry name" value="BAG DOMAIN CONTAINING PROTEIN, EXPRESSED"/>
    <property type="match status" value="1"/>
</dbReference>
<dbReference type="KEGG" id="jre:108979216"/>
<dbReference type="InterPro" id="IPR040400">
    <property type="entry name" value="BAG5/6/7/8"/>
</dbReference>
<dbReference type="PROSITE" id="PS51035">
    <property type="entry name" value="BAG"/>
    <property type="match status" value="1"/>
</dbReference>
<dbReference type="PANTHER" id="PTHR33322:SF8">
    <property type="entry name" value="BAG FAMILY MOLECULAR CHAPERONE REGULATOR 5, MITOCHONDRIAL"/>
    <property type="match status" value="1"/>
</dbReference>
<dbReference type="SMART" id="SM00264">
    <property type="entry name" value="BAG"/>
    <property type="match status" value="1"/>
</dbReference>
<organism evidence="2 3">
    <name type="scientific">Juglans regia</name>
    <name type="common">English walnut</name>
    <dbReference type="NCBI Taxonomy" id="51240"/>
    <lineage>
        <taxon>Eukaryota</taxon>
        <taxon>Viridiplantae</taxon>
        <taxon>Streptophyta</taxon>
        <taxon>Embryophyta</taxon>
        <taxon>Tracheophyta</taxon>
        <taxon>Spermatophyta</taxon>
        <taxon>Magnoliopsida</taxon>
        <taxon>eudicotyledons</taxon>
        <taxon>Gunneridae</taxon>
        <taxon>Pentapetalae</taxon>
        <taxon>rosids</taxon>
        <taxon>fabids</taxon>
        <taxon>Fagales</taxon>
        <taxon>Juglandaceae</taxon>
        <taxon>Juglans</taxon>
    </lineage>
</organism>
<dbReference type="Pfam" id="PF02179">
    <property type="entry name" value="BAG"/>
    <property type="match status" value="1"/>
</dbReference>
<dbReference type="Proteomes" id="UP000235220">
    <property type="component" value="Chromosome 3"/>
</dbReference>
<dbReference type="STRING" id="51240.A0A2I4DE28"/>
<dbReference type="PROSITE" id="PS50096">
    <property type="entry name" value="IQ"/>
    <property type="match status" value="1"/>
</dbReference>
<dbReference type="Gramene" id="Jr03_12370_p1">
    <property type="protein sequence ID" value="cds.Jr03_12370_p1"/>
    <property type="gene ID" value="Jr03_12370"/>
</dbReference>
<sequence length="227" mass="25628">MKSSRKGSFFSSSSTTVTFAFHNDDHSTSPTHHGVTEIPIQSSKAAPVPVTVHLPHQFQSNAAAKIQSTYRAHIIRKLYRKISAANSEADQLQRSIQLQETVDAVRSDERARLRMNEALMALLLRLDSVPGIDPTLRDARRKVSHRIVGLQEILDAISEAKVPGDDHCYHAWGTPWGYGYDGLTRNWDDVVAEMEEEVCRERGGDEMDRFCAQNLGFRCLQRFLHEP</sequence>
<dbReference type="AlphaFoldDB" id="A0A2I4DE28"/>
<name>A0A2I4DE28_JUGRE</name>
<keyword evidence="1" id="KW-0143">Chaperone</keyword>
<reference evidence="3" key="1">
    <citation type="submission" date="2025-08" db="UniProtKB">
        <authorList>
            <consortium name="RefSeq"/>
        </authorList>
    </citation>
    <scope>IDENTIFICATION</scope>
    <source>
        <tissue evidence="3">Leaves</tissue>
    </source>
</reference>
<dbReference type="SUPFAM" id="SSF63491">
    <property type="entry name" value="BAG domain"/>
    <property type="match status" value="1"/>
</dbReference>
<dbReference type="CDD" id="cd23767">
    <property type="entry name" value="IQCD"/>
    <property type="match status" value="1"/>
</dbReference>
<evidence type="ECO:0000313" key="3">
    <source>
        <dbReference type="RefSeq" id="XP_018805391.2"/>
    </source>
</evidence>
<dbReference type="RefSeq" id="XP_018805391.2">
    <property type="nucleotide sequence ID" value="XM_018949846.2"/>
</dbReference>
<dbReference type="FunCoup" id="A0A2I4DE28">
    <property type="interactions" value="153"/>
</dbReference>
<dbReference type="GO" id="GO:0051087">
    <property type="term" value="F:protein-folding chaperone binding"/>
    <property type="evidence" value="ECO:0007669"/>
    <property type="project" value="InterPro"/>
</dbReference>
<dbReference type="InterPro" id="IPR036533">
    <property type="entry name" value="BAG_dom_sf"/>
</dbReference>
<evidence type="ECO:0000313" key="2">
    <source>
        <dbReference type="Proteomes" id="UP000235220"/>
    </source>
</evidence>